<dbReference type="GO" id="GO:0006355">
    <property type="term" value="P:regulation of DNA-templated transcription"/>
    <property type="evidence" value="ECO:0007669"/>
    <property type="project" value="InterPro"/>
</dbReference>
<dbReference type="InterPro" id="IPR038296">
    <property type="entry name" value="ParD_sf"/>
</dbReference>
<dbReference type="NCBIfam" id="TIGR02606">
    <property type="entry name" value="antidote_CC2985"/>
    <property type="match status" value="1"/>
</dbReference>
<dbReference type="PANTHER" id="PTHR36582:SF2">
    <property type="entry name" value="ANTITOXIN PARD"/>
    <property type="match status" value="1"/>
</dbReference>
<dbReference type="Pfam" id="PF03693">
    <property type="entry name" value="ParD_antitoxin"/>
    <property type="match status" value="1"/>
</dbReference>
<name>A0A4Q0T210_9BACT</name>
<dbReference type="EMBL" id="RDSM01000001">
    <property type="protein sequence ID" value="RXH57685.1"/>
    <property type="molecule type" value="Genomic_DNA"/>
</dbReference>
<dbReference type="OrthoDB" id="9815501at2"/>
<dbReference type="Proteomes" id="UP000289437">
    <property type="component" value="Unassembled WGS sequence"/>
</dbReference>
<dbReference type="InterPro" id="IPR022789">
    <property type="entry name" value="ParD"/>
</dbReference>
<dbReference type="PANTHER" id="PTHR36582">
    <property type="entry name" value="ANTITOXIN PARD"/>
    <property type="match status" value="1"/>
</dbReference>
<evidence type="ECO:0000256" key="1">
    <source>
        <dbReference type="ARBA" id="ARBA00008580"/>
    </source>
</evidence>
<evidence type="ECO:0000256" key="2">
    <source>
        <dbReference type="ARBA" id="ARBA00022649"/>
    </source>
</evidence>
<dbReference type="InterPro" id="IPR010985">
    <property type="entry name" value="Ribbon_hlx_hlx"/>
</dbReference>
<proteinExistence type="inferred from homology"/>
<reference evidence="3 4" key="1">
    <citation type="submission" date="2018-11" db="EMBL/GenBank/DDBJ databases">
        <authorList>
            <person name="Mardanov A.V."/>
            <person name="Ravin N.V."/>
            <person name="Dedysh S.N."/>
        </authorList>
    </citation>
    <scope>NUCLEOTIDE SEQUENCE [LARGE SCALE GENOMIC DNA]</scope>
    <source>
        <strain evidence="3 4">AF10</strain>
    </source>
</reference>
<accession>A0A4Q0T210</accession>
<evidence type="ECO:0000313" key="3">
    <source>
        <dbReference type="EMBL" id="RXH57685.1"/>
    </source>
</evidence>
<keyword evidence="3" id="KW-0238">DNA-binding</keyword>
<evidence type="ECO:0000313" key="4">
    <source>
        <dbReference type="Proteomes" id="UP000289437"/>
    </source>
</evidence>
<keyword evidence="2" id="KW-1277">Toxin-antitoxin system</keyword>
<protein>
    <submittedName>
        <fullName evidence="3">Putative transcriptional regulators containing the CopG/Arc/MetJ DNA-binding domain</fullName>
    </submittedName>
</protein>
<comment type="caution">
    <text evidence="3">The sequence shown here is derived from an EMBL/GenBank/DDBJ whole genome shotgun (WGS) entry which is preliminary data.</text>
</comment>
<organism evidence="3 4">
    <name type="scientific">Granulicella sibirica</name>
    <dbReference type="NCBI Taxonomy" id="2479048"/>
    <lineage>
        <taxon>Bacteria</taxon>
        <taxon>Pseudomonadati</taxon>
        <taxon>Acidobacteriota</taxon>
        <taxon>Terriglobia</taxon>
        <taxon>Terriglobales</taxon>
        <taxon>Acidobacteriaceae</taxon>
        <taxon>Granulicella</taxon>
    </lineage>
</organism>
<reference evidence="4" key="2">
    <citation type="submission" date="2019-02" db="EMBL/GenBank/DDBJ databases">
        <title>Granulicella sibirica sp. nov., a psychrotolerant acidobacterium isolated from an organic soil layer in forested tundra, West Siberia.</title>
        <authorList>
            <person name="Oshkin I.Y."/>
            <person name="Kulichevskaya I.S."/>
            <person name="Rijpstra W.I.C."/>
            <person name="Sinninghe Damste J.S."/>
            <person name="Rakitin A.L."/>
            <person name="Ravin N.V."/>
            <person name="Dedysh S.N."/>
        </authorList>
    </citation>
    <scope>NUCLEOTIDE SEQUENCE [LARGE SCALE GENOMIC DNA]</scope>
    <source>
        <strain evidence="4">AF10</strain>
    </source>
</reference>
<dbReference type="GO" id="GO:0003677">
    <property type="term" value="F:DNA binding"/>
    <property type="evidence" value="ECO:0007669"/>
    <property type="project" value="UniProtKB-KW"/>
</dbReference>
<dbReference type="RefSeq" id="WP_128911818.1">
    <property type="nucleotide sequence ID" value="NZ_RDSM01000001.1"/>
</dbReference>
<dbReference type="Gene3D" id="6.10.10.120">
    <property type="entry name" value="Antitoxin ParD1-like"/>
    <property type="match status" value="1"/>
</dbReference>
<keyword evidence="4" id="KW-1185">Reference proteome</keyword>
<dbReference type="SUPFAM" id="SSF47598">
    <property type="entry name" value="Ribbon-helix-helix"/>
    <property type="match status" value="1"/>
</dbReference>
<comment type="similarity">
    <text evidence="1">Belongs to the ParD antitoxin family.</text>
</comment>
<dbReference type="AlphaFoldDB" id="A0A4Q0T210"/>
<sequence length="89" mass="9911">MPTRNLYLTDTLDSFVASGVEDGRYSNASEVVREGLRMMQQREAEDLAKIARLRGAAQEGIESIERGEFVTLSGPDSIRQHSRGLRARS</sequence>
<gene>
    <name evidence="3" type="ORF">GRAN_0995</name>
</gene>